<accession>A0A366H6Q8</accession>
<feature type="compositionally biased region" description="Basic and acidic residues" evidence="1">
    <location>
        <begin position="144"/>
        <end position="159"/>
    </location>
</feature>
<sequence>MKNPTLTLTLVTTLAVSLASCSKEEAPATSQSKTAPKSESASAVAAPAPPPVPVTAEEPAKEAPPKAAPLKEELEVVTPSTSVSHTAVETEKAKLQAEQNALKEQQAKAAATNDEAQKAELANRMKEVEQKIKSLPRPDLGEGFEARGVSEDDGTRAALDKLLNNAPKNAPAPGSSPPAPTPVPAAPKPAPEPVPFPATNS</sequence>
<feature type="region of interest" description="Disordered" evidence="1">
    <location>
        <begin position="21"/>
        <end position="201"/>
    </location>
</feature>
<evidence type="ECO:0000256" key="1">
    <source>
        <dbReference type="SAM" id="MobiDB-lite"/>
    </source>
</evidence>
<dbReference type="Proteomes" id="UP000253426">
    <property type="component" value="Unassembled WGS sequence"/>
</dbReference>
<evidence type="ECO:0000313" key="3">
    <source>
        <dbReference type="Proteomes" id="UP000253426"/>
    </source>
</evidence>
<dbReference type="AlphaFoldDB" id="A0A366H6Q8"/>
<gene>
    <name evidence="2" type="ORF">DES53_11365</name>
</gene>
<comment type="caution">
    <text evidence="2">The sequence shown here is derived from an EMBL/GenBank/DDBJ whole genome shotgun (WGS) entry which is preliminary data.</text>
</comment>
<keyword evidence="3" id="KW-1185">Reference proteome</keyword>
<proteinExistence type="predicted"/>
<feature type="compositionally biased region" description="Polar residues" evidence="1">
    <location>
        <begin position="78"/>
        <end position="87"/>
    </location>
</feature>
<organism evidence="2 3">
    <name type="scientific">Roseimicrobium gellanilyticum</name>
    <dbReference type="NCBI Taxonomy" id="748857"/>
    <lineage>
        <taxon>Bacteria</taxon>
        <taxon>Pseudomonadati</taxon>
        <taxon>Verrucomicrobiota</taxon>
        <taxon>Verrucomicrobiia</taxon>
        <taxon>Verrucomicrobiales</taxon>
        <taxon>Verrucomicrobiaceae</taxon>
        <taxon>Roseimicrobium</taxon>
    </lineage>
</organism>
<feature type="compositionally biased region" description="Basic and acidic residues" evidence="1">
    <location>
        <begin position="58"/>
        <end position="74"/>
    </location>
</feature>
<feature type="compositionally biased region" description="Basic and acidic residues" evidence="1">
    <location>
        <begin position="115"/>
        <end position="132"/>
    </location>
</feature>
<dbReference type="EMBL" id="QNRR01000013">
    <property type="protein sequence ID" value="RBP37683.1"/>
    <property type="molecule type" value="Genomic_DNA"/>
</dbReference>
<reference evidence="2 3" key="1">
    <citation type="submission" date="2018-06" db="EMBL/GenBank/DDBJ databases">
        <title>Genomic Encyclopedia of Type Strains, Phase IV (KMG-IV): sequencing the most valuable type-strain genomes for metagenomic binning, comparative biology and taxonomic classification.</title>
        <authorList>
            <person name="Goeker M."/>
        </authorList>
    </citation>
    <scope>NUCLEOTIDE SEQUENCE [LARGE SCALE GENOMIC DNA]</scope>
    <source>
        <strain evidence="2 3">DSM 25532</strain>
    </source>
</reference>
<dbReference type="RefSeq" id="WP_170157435.1">
    <property type="nucleotide sequence ID" value="NZ_QNRR01000013.1"/>
</dbReference>
<dbReference type="PROSITE" id="PS51257">
    <property type="entry name" value="PROKAR_LIPOPROTEIN"/>
    <property type="match status" value="1"/>
</dbReference>
<protein>
    <submittedName>
        <fullName evidence="2">Uncharacterized protein</fullName>
    </submittedName>
</protein>
<evidence type="ECO:0000313" key="2">
    <source>
        <dbReference type="EMBL" id="RBP37683.1"/>
    </source>
</evidence>
<feature type="compositionally biased region" description="Low complexity" evidence="1">
    <location>
        <begin position="35"/>
        <end position="46"/>
    </location>
</feature>
<name>A0A366H6Q8_9BACT</name>
<feature type="compositionally biased region" description="Pro residues" evidence="1">
    <location>
        <begin position="174"/>
        <end position="201"/>
    </location>
</feature>